<protein>
    <recommendedName>
        <fullName evidence="6">Myotubularin phosphatase domain-containing protein</fullName>
    </recommendedName>
</protein>
<name>A0A2A2KTP0_9BILA</name>
<dbReference type="PROSITE" id="PS51339">
    <property type="entry name" value="PPASE_MYOTUBULARIN"/>
    <property type="match status" value="1"/>
</dbReference>
<dbReference type="PANTHER" id="PTHR10807">
    <property type="entry name" value="MYOTUBULARIN-RELATED"/>
    <property type="match status" value="1"/>
</dbReference>
<dbReference type="InterPro" id="IPR011011">
    <property type="entry name" value="Znf_FYVE_PHD"/>
</dbReference>
<dbReference type="InterPro" id="IPR010569">
    <property type="entry name" value="Myotubularin-like_Pase_dom"/>
</dbReference>
<dbReference type="Pfam" id="PF21098">
    <property type="entry name" value="PH-GRAM_MTMR6-like"/>
    <property type="match status" value="1"/>
</dbReference>
<dbReference type="InterPro" id="IPR016130">
    <property type="entry name" value="Tyr_Pase_AS"/>
</dbReference>
<comment type="similarity">
    <text evidence="1">Belongs to the protein-tyrosine phosphatase family. Non-receptor class myotubularin subfamily.</text>
</comment>
<dbReference type="PROSITE" id="PS00383">
    <property type="entry name" value="TYR_PHOSPHATASE_1"/>
    <property type="match status" value="1"/>
</dbReference>
<dbReference type="GO" id="GO:0005737">
    <property type="term" value="C:cytoplasm"/>
    <property type="evidence" value="ECO:0007669"/>
    <property type="project" value="TreeGrafter"/>
</dbReference>
<dbReference type="AlphaFoldDB" id="A0A2A2KTP0"/>
<dbReference type="InterPro" id="IPR011993">
    <property type="entry name" value="PH-like_dom_sf"/>
</dbReference>
<dbReference type="EMBL" id="LIAE01007743">
    <property type="protein sequence ID" value="PAV77207.1"/>
    <property type="molecule type" value="Genomic_DNA"/>
</dbReference>
<evidence type="ECO:0000313" key="7">
    <source>
        <dbReference type="EMBL" id="PAV77207.1"/>
    </source>
</evidence>
<dbReference type="STRING" id="2018661.A0A2A2KTP0"/>
<dbReference type="GO" id="GO:0106018">
    <property type="term" value="F:phosphatidylinositol-3,5-bisphosphate phosphatase activity"/>
    <property type="evidence" value="ECO:0007669"/>
    <property type="project" value="TreeGrafter"/>
</dbReference>
<dbReference type="SMART" id="SM00404">
    <property type="entry name" value="PTPc_motif"/>
    <property type="match status" value="1"/>
</dbReference>
<feature type="compositionally biased region" description="Polar residues" evidence="5">
    <location>
        <begin position="545"/>
        <end position="561"/>
    </location>
</feature>
<evidence type="ECO:0000259" key="6">
    <source>
        <dbReference type="PROSITE" id="PS51339"/>
    </source>
</evidence>
<proteinExistence type="inferred from homology"/>
<reference evidence="7 8" key="1">
    <citation type="journal article" date="2017" name="Curr. Biol.">
        <title>Genome architecture and evolution of a unichromosomal asexual nematode.</title>
        <authorList>
            <person name="Fradin H."/>
            <person name="Zegar C."/>
            <person name="Gutwein M."/>
            <person name="Lucas J."/>
            <person name="Kovtun M."/>
            <person name="Corcoran D."/>
            <person name="Baugh L.R."/>
            <person name="Kiontke K."/>
            <person name="Gunsalus K."/>
            <person name="Fitch D.H."/>
            <person name="Piano F."/>
        </authorList>
    </citation>
    <scope>NUCLEOTIDE SEQUENCE [LARGE SCALE GENOMIC DNA]</scope>
    <source>
        <strain evidence="7">PF1309</strain>
    </source>
</reference>
<dbReference type="SUPFAM" id="SSF52799">
    <property type="entry name" value="(Phosphotyrosine protein) phosphatases II"/>
    <property type="match status" value="1"/>
</dbReference>
<evidence type="ECO:0000256" key="4">
    <source>
        <dbReference type="PIRSR" id="PIRSR630564-2"/>
    </source>
</evidence>
<evidence type="ECO:0000256" key="1">
    <source>
        <dbReference type="ARBA" id="ARBA00007471"/>
    </source>
</evidence>
<comment type="caution">
    <text evidence="7">The sequence shown here is derived from an EMBL/GenBank/DDBJ whole genome shotgun (WGS) entry which is preliminary data.</text>
</comment>
<feature type="domain" description="Myotubularin phosphatase" evidence="6">
    <location>
        <begin position="131"/>
        <end position="506"/>
    </location>
</feature>
<dbReference type="Pfam" id="PF06602">
    <property type="entry name" value="Myotub-related"/>
    <property type="match status" value="1"/>
</dbReference>
<evidence type="ECO:0000256" key="5">
    <source>
        <dbReference type="SAM" id="MobiDB-lite"/>
    </source>
</evidence>
<evidence type="ECO:0000313" key="8">
    <source>
        <dbReference type="Proteomes" id="UP000218231"/>
    </source>
</evidence>
<organism evidence="7 8">
    <name type="scientific">Diploscapter pachys</name>
    <dbReference type="NCBI Taxonomy" id="2018661"/>
    <lineage>
        <taxon>Eukaryota</taxon>
        <taxon>Metazoa</taxon>
        <taxon>Ecdysozoa</taxon>
        <taxon>Nematoda</taxon>
        <taxon>Chromadorea</taxon>
        <taxon>Rhabditida</taxon>
        <taxon>Rhabditina</taxon>
        <taxon>Rhabditomorpha</taxon>
        <taxon>Rhabditoidea</taxon>
        <taxon>Rhabditidae</taxon>
        <taxon>Diploscapter</taxon>
    </lineage>
</organism>
<sequence length="665" mass="75572">MVRLRRTPAHVPAARRKTDDLSGTYPAYTEDITVAGSLLKDRLSLIVDTITGRDEERKFELAHCLNVDKVQLVNRFGAEPNIVGTVHVTTTHLIFRADDGSKEIWIANGLIENRNELLAFENRDLIEDLPGWSRLDWDIEFGRQGVSDAWGCNKINLGYQNCDTYPERLWLPTSASANVVVGSTKFRSRGRLPALTYFYRPTGAVICRCAQPLTGFSARNVEDEKLMELIGKASSTGEVLYMIDTRPKINQMVNKAQGKGYEDERNYTNMRLVTFDIDNIHVMRQSQQKLLEAVTKTTSITDYIKTLDSSGWLKHVRSIIECGIFIADALIKGMSCVVHCSDGWDRTSQVVAVAQLILDPFYRTIHGFQVLVEKDWLAFGHKFDDRCAHLGAQNDEALKEISPVFTQFLDCVWQLMQQRPMDFQFNERCLIEMHEHAYSCQFGTFIGNCEKDRKDLNLSKRTKSLWTYFNSKQDDYLNPFYKPNRVSCLVNLDTRAAAFSVWHSLYNRFDDGLLPKENLSETTMSAIAHRIAELKGLCGRGSSVSTSMVDSGHDSSGTNSEAAGDLEDGKLTNRLLSQESGVYEQTHQSSGVLKEDEDLIRFNVRWQPLRNARRCASQQCLAEFPSAVDRRIHCFTCGRIYCRRCIKMCDVRRELVCVGCKRETA</sequence>
<dbReference type="InterPro" id="IPR048994">
    <property type="entry name" value="PH-GRAM_MTMR6-9"/>
</dbReference>
<evidence type="ECO:0000256" key="2">
    <source>
        <dbReference type="ARBA" id="ARBA00023098"/>
    </source>
</evidence>
<gene>
    <name evidence="7" type="ORF">WR25_11658</name>
</gene>
<dbReference type="InterPro" id="IPR003595">
    <property type="entry name" value="Tyr_Pase_cat"/>
</dbReference>
<dbReference type="OrthoDB" id="271628at2759"/>
<keyword evidence="8" id="KW-1185">Reference proteome</keyword>
<dbReference type="Gene3D" id="2.30.29.30">
    <property type="entry name" value="Pleckstrin-homology domain (PH domain)/Phosphotyrosine-binding domain (PTB)"/>
    <property type="match status" value="1"/>
</dbReference>
<feature type="region of interest" description="Disordered" evidence="5">
    <location>
        <begin position="545"/>
        <end position="565"/>
    </location>
</feature>
<feature type="active site" description="Phosphocysteine intermediate" evidence="3">
    <location>
        <position position="340"/>
    </location>
</feature>
<evidence type="ECO:0000256" key="3">
    <source>
        <dbReference type="PIRSR" id="PIRSR630564-1"/>
    </source>
</evidence>
<feature type="binding site" evidence="4">
    <location>
        <begin position="279"/>
        <end position="280"/>
    </location>
    <ligand>
        <name>substrate</name>
    </ligand>
</feature>
<dbReference type="GO" id="GO:0004438">
    <property type="term" value="F:phosphatidylinositol-3-phosphate phosphatase activity"/>
    <property type="evidence" value="ECO:0007669"/>
    <property type="project" value="TreeGrafter"/>
</dbReference>
<feature type="binding site" evidence="4">
    <location>
        <begin position="340"/>
        <end position="346"/>
    </location>
    <ligand>
        <name>substrate</name>
    </ligand>
</feature>
<dbReference type="InterPro" id="IPR030564">
    <property type="entry name" value="Myotubularin"/>
</dbReference>
<dbReference type="SUPFAM" id="SSF57903">
    <property type="entry name" value="FYVE/PHD zinc finger"/>
    <property type="match status" value="1"/>
</dbReference>
<keyword evidence="2" id="KW-0443">Lipid metabolism</keyword>
<dbReference type="Proteomes" id="UP000218231">
    <property type="component" value="Unassembled WGS sequence"/>
</dbReference>
<dbReference type="GO" id="GO:0046856">
    <property type="term" value="P:phosphatidylinositol dephosphorylation"/>
    <property type="evidence" value="ECO:0007669"/>
    <property type="project" value="TreeGrafter"/>
</dbReference>
<dbReference type="PANTHER" id="PTHR10807:SF8">
    <property type="entry name" value="PHOSPHATIDYLINOSITOL-3-PHOSPHATE PHOSPHATASE"/>
    <property type="match status" value="1"/>
</dbReference>
<dbReference type="InterPro" id="IPR029021">
    <property type="entry name" value="Prot-tyrosine_phosphatase-like"/>
</dbReference>
<accession>A0A2A2KTP0</accession>